<dbReference type="GeneID" id="120262439"/>
<dbReference type="SUPFAM" id="SSF69572">
    <property type="entry name" value="Activating enzymes of the ubiquitin-like proteins"/>
    <property type="match status" value="1"/>
</dbReference>
<accession>A0AB40BGJ3</accession>
<evidence type="ECO:0000313" key="3">
    <source>
        <dbReference type="RefSeq" id="XP_039126476.1"/>
    </source>
</evidence>
<dbReference type="GO" id="GO:0008641">
    <property type="term" value="F:ubiquitin-like modifier activating enzyme activity"/>
    <property type="evidence" value="ECO:0007669"/>
    <property type="project" value="InterPro"/>
</dbReference>
<evidence type="ECO:0000313" key="2">
    <source>
        <dbReference type="Proteomes" id="UP001515500"/>
    </source>
</evidence>
<evidence type="ECO:0000259" key="1">
    <source>
        <dbReference type="Pfam" id="PF00899"/>
    </source>
</evidence>
<dbReference type="AlphaFoldDB" id="A0AB40BGJ3"/>
<gene>
    <name evidence="3" type="primary">LOC120262439</name>
</gene>
<dbReference type="InterPro" id="IPR035985">
    <property type="entry name" value="Ubiquitin-activating_enz"/>
</dbReference>
<dbReference type="RefSeq" id="XP_039126476.1">
    <property type="nucleotide sequence ID" value="XM_039270542.1"/>
</dbReference>
<dbReference type="Pfam" id="PF00899">
    <property type="entry name" value="ThiF"/>
    <property type="match status" value="1"/>
</dbReference>
<dbReference type="Gene3D" id="3.40.50.720">
    <property type="entry name" value="NAD(P)-binding Rossmann-like Domain"/>
    <property type="match status" value="1"/>
</dbReference>
<feature type="domain" description="THIF-type NAD/FAD binding fold" evidence="1">
    <location>
        <begin position="34"/>
        <end position="68"/>
    </location>
</feature>
<keyword evidence="2" id="KW-1185">Reference proteome</keyword>
<organism evidence="2 3">
    <name type="scientific">Dioscorea cayennensis subsp. rotundata</name>
    <name type="common">White Guinea yam</name>
    <name type="synonym">Dioscorea rotundata</name>
    <dbReference type="NCBI Taxonomy" id="55577"/>
    <lineage>
        <taxon>Eukaryota</taxon>
        <taxon>Viridiplantae</taxon>
        <taxon>Streptophyta</taxon>
        <taxon>Embryophyta</taxon>
        <taxon>Tracheophyta</taxon>
        <taxon>Spermatophyta</taxon>
        <taxon>Magnoliopsida</taxon>
        <taxon>Liliopsida</taxon>
        <taxon>Dioscoreales</taxon>
        <taxon>Dioscoreaceae</taxon>
        <taxon>Dioscorea</taxon>
    </lineage>
</organism>
<proteinExistence type="predicted"/>
<dbReference type="Proteomes" id="UP001515500">
    <property type="component" value="Chromosome 5"/>
</dbReference>
<sequence>MQSKHLFGFSLGKRNQGLLPLVCGADHRFHPVSCDCGQLKLSKSSILVVGSRGLGSPVALYLTACGAGYRKAMENTTISFR</sequence>
<reference evidence="3" key="1">
    <citation type="submission" date="2025-08" db="UniProtKB">
        <authorList>
            <consortium name="RefSeq"/>
        </authorList>
    </citation>
    <scope>IDENTIFICATION</scope>
</reference>
<protein>
    <submittedName>
        <fullName evidence="3">Adenylyltransferase and sulfurtransferase UBA4-like</fullName>
    </submittedName>
</protein>
<name>A0AB40BGJ3_DIOCR</name>
<dbReference type="InterPro" id="IPR000594">
    <property type="entry name" value="ThiF_NAD_FAD-bd"/>
</dbReference>